<dbReference type="CDD" id="cd17332">
    <property type="entry name" value="MFS_MelB_like"/>
    <property type="match status" value="1"/>
</dbReference>
<dbReference type="NCBIfam" id="TIGR00792">
    <property type="entry name" value="gph"/>
    <property type="match status" value="1"/>
</dbReference>
<keyword evidence="1" id="KW-0472">Membrane</keyword>
<evidence type="ECO:0000256" key="1">
    <source>
        <dbReference type="SAM" id="Phobius"/>
    </source>
</evidence>
<accession>A0A174LFN1</accession>
<dbReference type="GO" id="GO:0008643">
    <property type="term" value="P:carbohydrate transport"/>
    <property type="evidence" value="ECO:0007669"/>
    <property type="project" value="InterPro"/>
</dbReference>
<dbReference type="Pfam" id="PF13347">
    <property type="entry name" value="MFS_2"/>
    <property type="match status" value="1"/>
</dbReference>
<feature type="transmembrane region" description="Helical" evidence="1">
    <location>
        <begin position="117"/>
        <end position="142"/>
    </location>
</feature>
<dbReference type="RefSeq" id="WP_050639804.1">
    <property type="nucleotide sequence ID" value="NZ_CABKUE010000007.1"/>
</dbReference>
<proteinExistence type="predicted"/>
<keyword evidence="1" id="KW-1133">Transmembrane helix</keyword>
<reference evidence="2 3" key="1">
    <citation type="submission" date="2015-09" db="EMBL/GenBank/DDBJ databases">
        <authorList>
            <consortium name="Pathogen Informatics"/>
        </authorList>
    </citation>
    <scope>NUCLEOTIDE SEQUENCE [LARGE SCALE GENOMIC DNA]</scope>
    <source>
        <strain evidence="2 3">2789STDY5834876</strain>
    </source>
</reference>
<feature type="transmembrane region" description="Helical" evidence="1">
    <location>
        <begin position="418"/>
        <end position="440"/>
    </location>
</feature>
<organism evidence="2 3">
    <name type="scientific">Faecalicatena contorta</name>
    <dbReference type="NCBI Taxonomy" id="39482"/>
    <lineage>
        <taxon>Bacteria</taxon>
        <taxon>Bacillati</taxon>
        <taxon>Bacillota</taxon>
        <taxon>Clostridia</taxon>
        <taxon>Lachnospirales</taxon>
        <taxon>Lachnospiraceae</taxon>
        <taxon>Faecalicatena</taxon>
    </lineage>
</organism>
<feature type="transmembrane region" description="Helical" evidence="1">
    <location>
        <begin position="378"/>
        <end position="406"/>
    </location>
</feature>
<dbReference type="STRING" id="39482.ERS852491_04564"/>
<feature type="transmembrane region" description="Helical" evidence="1">
    <location>
        <begin position="38"/>
        <end position="61"/>
    </location>
</feature>
<sequence length="474" mass="51263">MSSIAKNEKTSPKLAFGYGMGEVANQISWYMINTYLTIFYTDAVGLSASAISLIMLIARVWDAVNDPIMGNIADKTNTRWGRFRPYLMFAPPFLAIFNILTFTVFPVTGTLKIVLCLVTYIGTGMVYTVIVTAHAALVNVIAIDSQVRMNLSTARGIGSSIISIVLSAVVMPMILFFGKSDSANAKGYLGAAIVLSIVMIPCFLIEAFICKEKYTKVLHSEAAEGAQPKRGFIGNLKELCKNDQLLSIVIMTFLGAICVTARMSLMAYYVIYVVGSYTAVSLVFTVMTIAQLVGTALIPFMTKKIGKRNYMYVLTFIMVGSFVGIYFFAGNNIPVLLVFSFFSGLCNSSGALSYGFVSDSIEYGAWKVGTRQEGLATSFLSLAVKASTAVCGVLGVQMLAAVGYVANAEQTASTISGINFVVNMIPAICGIISLIPLFFYKLTEDRVSAIREDLDHGKTAATSDLSFAKGWKNK</sequence>
<feature type="transmembrane region" description="Helical" evidence="1">
    <location>
        <begin position="188"/>
        <end position="209"/>
    </location>
</feature>
<dbReference type="GO" id="GO:0005886">
    <property type="term" value="C:plasma membrane"/>
    <property type="evidence" value="ECO:0007669"/>
    <property type="project" value="TreeGrafter"/>
</dbReference>
<feature type="transmembrane region" description="Helical" evidence="1">
    <location>
        <begin position="86"/>
        <end position="105"/>
    </location>
</feature>
<name>A0A174LFN1_9FIRM</name>
<dbReference type="Proteomes" id="UP000095544">
    <property type="component" value="Unassembled WGS sequence"/>
</dbReference>
<keyword evidence="1" id="KW-0812">Transmembrane</keyword>
<feature type="transmembrane region" description="Helical" evidence="1">
    <location>
        <begin position="277"/>
        <end position="298"/>
    </location>
</feature>
<dbReference type="Gene3D" id="1.20.1250.20">
    <property type="entry name" value="MFS general substrate transporter like domains"/>
    <property type="match status" value="2"/>
</dbReference>
<evidence type="ECO:0000313" key="3">
    <source>
        <dbReference type="Proteomes" id="UP000095544"/>
    </source>
</evidence>
<dbReference type="AlphaFoldDB" id="A0A174LFN1"/>
<gene>
    <name evidence="2" type="primary">uidB_3</name>
    <name evidence="2" type="ORF">ERS852491_04564</name>
</gene>
<protein>
    <submittedName>
        <fullName evidence="2">Glucuronide permease</fullName>
    </submittedName>
</protein>
<dbReference type="GO" id="GO:0006814">
    <property type="term" value="P:sodium ion transport"/>
    <property type="evidence" value="ECO:0007669"/>
    <property type="project" value="InterPro"/>
</dbReference>
<dbReference type="OrthoDB" id="9764596at2"/>
<evidence type="ECO:0000313" key="2">
    <source>
        <dbReference type="EMBL" id="CUP21347.1"/>
    </source>
</evidence>
<dbReference type="InterPro" id="IPR001927">
    <property type="entry name" value="Na/Gal_symport"/>
</dbReference>
<feature type="transmembrane region" description="Helical" evidence="1">
    <location>
        <begin position="245"/>
        <end position="271"/>
    </location>
</feature>
<dbReference type="PANTHER" id="PTHR11328">
    <property type="entry name" value="MAJOR FACILITATOR SUPERFAMILY DOMAIN-CONTAINING PROTEIN"/>
    <property type="match status" value="1"/>
</dbReference>
<dbReference type="EMBL" id="CYZU01000067">
    <property type="protein sequence ID" value="CUP21347.1"/>
    <property type="molecule type" value="Genomic_DNA"/>
</dbReference>
<dbReference type="PANTHER" id="PTHR11328:SF24">
    <property type="entry name" value="MAJOR FACILITATOR SUPERFAMILY (MFS) PROFILE DOMAIN-CONTAINING PROTEIN"/>
    <property type="match status" value="1"/>
</dbReference>
<dbReference type="InterPro" id="IPR039672">
    <property type="entry name" value="MFS_2"/>
</dbReference>
<dbReference type="GO" id="GO:0015293">
    <property type="term" value="F:symporter activity"/>
    <property type="evidence" value="ECO:0007669"/>
    <property type="project" value="InterPro"/>
</dbReference>
<dbReference type="InterPro" id="IPR036259">
    <property type="entry name" value="MFS_trans_sf"/>
</dbReference>
<feature type="transmembrane region" description="Helical" evidence="1">
    <location>
        <begin position="335"/>
        <end position="357"/>
    </location>
</feature>
<feature type="transmembrane region" description="Helical" evidence="1">
    <location>
        <begin position="154"/>
        <end position="176"/>
    </location>
</feature>
<dbReference type="SUPFAM" id="SSF103473">
    <property type="entry name" value="MFS general substrate transporter"/>
    <property type="match status" value="1"/>
</dbReference>
<feature type="transmembrane region" description="Helical" evidence="1">
    <location>
        <begin position="310"/>
        <end position="329"/>
    </location>
</feature>